<evidence type="ECO:0000313" key="3">
    <source>
        <dbReference type="WBParaSite" id="MhA1_Contig393.frz3.gene17"/>
    </source>
</evidence>
<proteinExistence type="predicted"/>
<dbReference type="Gene3D" id="3.30.710.10">
    <property type="entry name" value="Potassium Channel Kv1.1, Chain A"/>
    <property type="match status" value="1"/>
</dbReference>
<keyword evidence="2" id="KW-1185">Reference proteome</keyword>
<organism evidence="2 3">
    <name type="scientific">Meloidogyne hapla</name>
    <name type="common">Root-knot nematode worm</name>
    <dbReference type="NCBI Taxonomy" id="6305"/>
    <lineage>
        <taxon>Eukaryota</taxon>
        <taxon>Metazoa</taxon>
        <taxon>Ecdysozoa</taxon>
        <taxon>Nematoda</taxon>
        <taxon>Chromadorea</taxon>
        <taxon>Rhabditida</taxon>
        <taxon>Tylenchina</taxon>
        <taxon>Tylenchomorpha</taxon>
        <taxon>Tylenchoidea</taxon>
        <taxon>Meloidogynidae</taxon>
        <taxon>Meloidogyninae</taxon>
        <taxon>Meloidogyne</taxon>
    </lineage>
</organism>
<dbReference type="InterPro" id="IPR000210">
    <property type="entry name" value="BTB/POZ_dom"/>
</dbReference>
<dbReference type="InterPro" id="IPR011333">
    <property type="entry name" value="SKP1/BTB/POZ_sf"/>
</dbReference>
<protein>
    <submittedName>
        <fullName evidence="3">BTB domain-containing protein</fullName>
    </submittedName>
</protein>
<evidence type="ECO:0000259" key="1">
    <source>
        <dbReference type="Pfam" id="PF00651"/>
    </source>
</evidence>
<dbReference type="PANTHER" id="PTHR24413">
    <property type="entry name" value="SPECKLE-TYPE POZ PROTEIN"/>
    <property type="match status" value="1"/>
</dbReference>
<dbReference type="Pfam" id="PF00651">
    <property type="entry name" value="BTB"/>
    <property type="match status" value="1"/>
</dbReference>
<accession>A0A1I8BP12</accession>
<reference evidence="3" key="1">
    <citation type="submission" date="2016-11" db="UniProtKB">
        <authorList>
            <consortium name="WormBaseParasite"/>
        </authorList>
    </citation>
    <scope>IDENTIFICATION</scope>
</reference>
<evidence type="ECO:0000313" key="2">
    <source>
        <dbReference type="Proteomes" id="UP000095281"/>
    </source>
</evidence>
<dbReference type="Proteomes" id="UP000095281">
    <property type="component" value="Unplaced"/>
</dbReference>
<dbReference type="SUPFAM" id="SSF54695">
    <property type="entry name" value="POZ domain"/>
    <property type="match status" value="1"/>
</dbReference>
<sequence>MFEQNGMLEAQNGEINIVDSSIECFLTMLKYFYSGGVDKTILEHLDENLFAIAHKYEVISLMELCENFMSSKIGKKIGNNWL</sequence>
<dbReference type="AlphaFoldDB" id="A0A1I8BP12"/>
<dbReference type="WBParaSite" id="MhA1_Contig393.frz3.gene17">
    <property type="protein sequence ID" value="MhA1_Contig393.frz3.gene17"/>
    <property type="gene ID" value="MhA1_Contig393.frz3.gene17"/>
</dbReference>
<name>A0A1I8BP12_MELHA</name>
<feature type="domain" description="BTB" evidence="1">
    <location>
        <begin position="1"/>
        <end position="71"/>
    </location>
</feature>